<gene>
    <name evidence="2" type="ORF">Klosneuvirus_4_17</name>
</gene>
<feature type="transmembrane region" description="Helical" evidence="1">
    <location>
        <begin position="47"/>
        <end position="76"/>
    </location>
</feature>
<keyword evidence="1" id="KW-0472">Membrane</keyword>
<keyword evidence="1" id="KW-0812">Transmembrane</keyword>
<accession>A0A1V0SKF2</accession>
<sequence>MWIIGFTSIVIVGYFIIIGYGCLWDQYVWNNVFGHNSSCTPFNPDKFFAWDIISGVGALLTTAAALALVAAGLFLFGSGIYGLYKLITGCCRCCTENYEAAQVDAKAHKATEKAPLLQVNVDVK</sequence>
<dbReference type="EMBL" id="KY684111">
    <property type="protein sequence ID" value="ARF12202.1"/>
    <property type="molecule type" value="Genomic_DNA"/>
</dbReference>
<proteinExistence type="predicted"/>
<evidence type="ECO:0000313" key="2">
    <source>
        <dbReference type="EMBL" id="ARF12202.1"/>
    </source>
</evidence>
<feature type="transmembrane region" description="Helical" evidence="1">
    <location>
        <begin position="7"/>
        <end position="27"/>
    </location>
</feature>
<evidence type="ECO:0000256" key="1">
    <source>
        <dbReference type="SAM" id="Phobius"/>
    </source>
</evidence>
<protein>
    <submittedName>
        <fullName evidence="2">Uncharacterized protein</fullName>
    </submittedName>
</protein>
<keyword evidence="1" id="KW-1133">Transmembrane helix</keyword>
<reference evidence="2" key="1">
    <citation type="journal article" date="2017" name="Science">
        <title>Giant viruses with an expanded complement of translation system components.</title>
        <authorList>
            <person name="Schulz F."/>
            <person name="Yutin N."/>
            <person name="Ivanova N.N."/>
            <person name="Ortega D.R."/>
            <person name="Lee T.K."/>
            <person name="Vierheilig J."/>
            <person name="Daims H."/>
            <person name="Horn M."/>
            <person name="Wagner M."/>
            <person name="Jensen G.J."/>
            <person name="Kyrpides N.C."/>
            <person name="Koonin E.V."/>
            <person name="Woyke T."/>
        </authorList>
    </citation>
    <scope>NUCLEOTIDE SEQUENCE</scope>
    <source>
        <strain evidence="2">KNV1</strain>
    </source>
</reference>
<organism evidence="2">
    <name type="scientific">Klosneuvirus KNV1</name>
    <dbReference type="NCBI Taxonomy" id="1977640"/>
    <lineage>
        <taxon>Viruses</taxon>
        <taxon>Varidnaviria</taxon>
        <taxon>Bamfordvirae</taxon>
        <taxon>Nucleocytoviricota</taxon>
        <taxon>Megaviricetes</taxon>
        <taxon>Imitervirales</taxon>
        <taxon>Mimiviridae</taxon>
        <taxon>Klosneuvirinae</taxon>
        <taxon>Klosneuvirus</taxon>
    </lineage>
</organism>
<name>A0A1V0SKF2_9VIRU</name>